<accession>A0A8S1BV76</accession>
<dbReference type="OrthoDB" id="6913181at2759"/>
<keyword evidence="1" id="KW-0175">Coiled coil</keyword>
<organism evidence="3 4">
    <name type="scientific">Arctia plantaginis</name>
    <name type="common">Wood tiger moth</name>
    <name type="synonym">Phalaena plantaginis</name>
    <dbReference type="NCBI Taxonomy" id="874455"/>
    <lineage>
        <taxon>Eukaryota</taxon>
        <taxon>Metazoa</taxon>
        <taxon>Ecdysozoa</taxon>
        <taxon>Arthropoda</taxon>
        <taxon>Hexapoda</taxon>
        <taxon>Insecta</taxon>
        <taxon>Pterygota</taxon>
        <taxon>Neoptera</taxon>
        <taxon>Endopterygota</taxon>
        <taxon>Lepidoptera</taxon>
        <taxon>Glossata</taxon>
        <taxon>Ditrysia</taxon>
        <taxon>Noctuoidea</taxon>
        <taxon>Erebidae</taxon>
        <taxon>Arctiinae</taxon>
        <taxon>Arctia</taxon>
    </lineage>
</organism>
<name>A0A8S1BV76_ARCPL</name>
<feature type="domain" description="FP protein C-terminal" evidence="2">
    <location>
        <begin position="269"/>
        <end position="320"/>
    </location>
</feature>
<evidence type="ECO:0000256" key="1">
    <source>
        <dbReference type="SAM" id="Coils"/>
    </source>
</evidence>
<reference evidence="3 4" key="1">
    <citation type="submission" date="2020-04" db="EMBL/GenBank/DDBJ databases">
        <authorList>
            <person name="Wallbank WR R."/>
            <person name="Pardo Diaz C."/>
            <person name="Kozak K."/>
            <person name="Martin S."/>
            <person name="Jiggins C."/>
            <person name="Moest M."/>
            <person name="Warren A I."/>
            <person name="Byers J.R.P. K."/>
            <person name="Montejo-Kovacevich G."/>
            <person name="Yen C E."/>
        </authorList>
    </citation>
    <scope>NUCLEOTIDE SEQUENCE [LARGE SCALE GENOMIC DNA]</scope>
</reference>
<evidence type="ECO:0000259" key="2">
    <source>
        <dbReference type="Pfam" id="PF25298"/>
    </source>
</evidence>
<proteinExistence type="predicted"/>
<gene>
    <name evidence="3" type="ORF">APLA_LOCUS18421</name>
</gene>
<dbReference type="EMBL" id="CADEBC010000958">
    <property type="protein sequence ID" value="CAB3262450.1"/>
    <property type="molecule type" value="Genomic_DNA"/>
</dbReference>
<evidence type="ECO:0000313" key="4">
    <source>
        <dbReference type="Proteomes" id="UP000494106"/>
    </source>
</evidence>
<dbReference type="InterPro" id="IPR057251">
    <property type="entry name" value="FP_C"/>
</dbReference>
<keyword evidence="4" id="KW-1185">Reference proteome</keyword>
<protein>
    <recommendedName>
        <fullName evidence="2">FP protein C-terminal domain-containing protein</fullName>
    </recommendedName>
</protein>
<dbReference type="InterPro" id="IPR013083">
    <property type="entry name" value="Znf_RING/FYVE/PHD"/>
</dbReference>
<feature type="coiled-coil region" evidence="1">
    <location>
        <begin position="143"/>
        <end position="170"/>
    </location>
</feature>
<sequence length="322" mass="36571">MFKCRRCEVEARDGATCSACMGQFDFPCAGLTEVGWRKLGDRKATWKCGNCKSLSTANPRTGSIKVSSGDLENIAAELKRLSAQMEVLPALIDNIKAIQTELMELRAIRTEFSDMKASIEFVHEAMESLTCKVSILEQDIISVKKTKDDVNTLQHRVEKLENLHHESEQRSRMNNIEIKGVPMTNSENLFTIVAKIGDIIKCPIPKDKINYVARVPMRNDKLNKHIICSVHNNYLKSDFVSAAKKHKNLKSSDLGLQGDNTIYINDHLTLQNKMLLNKTKTQAKDRGFEHIWIQGCNIFIRKNNTSPRLHIKNEQDLKKFLS</sequence>
<evidence type="ECO:0000313" key="3">
    <source>
        <dbReference type="EMBL" id="CAB3262450.1"/>
    </source>
</evidence>
<comment type="caution">
    <text evidence="3">The sequence shown here is derived from an EMBL/GenBank/DDBJ whole genome shotgun (WGS) entry which is preliminary data.</text>
</comment>
<dbReference type="AlphaFoldDB" id="A0A8S1BV76"/>
<dbReference type="Proteomes" id="UP000494106">
    <property type="component" value="Unassembled WGS sequence"/>
</dbReference>
<dbReference type="Pfam" id="PF25298">
    <property type="entry name" value="Baculo_FP_2nd"/>
    <property type="match status" value="1"/>
</dbReference>
<dbReference type="Gene3D" id="3.30.40.10">
    <property type="entry name" value="Zinc/RING finger domain, C3HC4 (zinc finger)"/>
    <property type="match status" value="1"/>
</dbReference>